<dbReference type="AlphaFoldDB" id="A0A0A9C2K1"/>
<accession>A0A0A9C2K1</accession>
<organism evidence="1">
    <name type="scientific">Arundo donax</name>
    <name type="common">Giant reed</name>
    <name type="synonym">Donax arundinaceus</name>
    <dbReference type="NCBI Taxonomy" id="35708"/>
    <lineage>
        <taxon>Eukaryota</taxon>
        <taxon>Viridiplantae</taxon>
        <taxon>Streptophyta</taxon>
        <taxon>Embryophyta</taxon>
        <taxon>Tracheophyta</taxon>
        <taxon>Spermatophyta</taxon>
        <taxon>Magnoliopsida</taxon>
        <taxon>Liliopsida</taxon>
        <taxon>Poales</taxon>
        <taxon>Poaceae</taxon>
        <taxon>PACMAD clade</taxon>
        <taxon>Arundinoideae</taxon>
        <taxon>Arundineae</taxon>
        <taxon>Arundo</taxon>
    </lineage>
</organism>
<proteinExistence type="predicted"/>
<sequence>MLQRYIHAFADFICDRKKYQHYGDRLWNQKVLGLVGQTEYMRCGFSTTRHEEEEEEVSLDGQVVLQKDTFRYLGSMLQEDGDIDEDVSHRIKVG</sequence>
<reference evidence="1" key="2">
    <citation type="journal article" date="2015" name="Data Brief">
        <title>Shoot transcriptome of the giant reed, Arundo donax.</title>
        <authorList>
            <person name="Barrero R.A."/>
            <person name="Guerrero F.D."/>
            <person name="Moolhuijzen P."/>
            <person name="Goolsby J.A."/>
            <person name="Tidwell J."/>
            <person name="Bellgard S.E."/>
            <person name="Bellgard M.I."/>
        </authorList>
    </citation>
    <scope>NUCLEOTIDE SEQUENCE</scope>
    <source>
        <tissue evidence="1">Shoot tissue taken approximately 20 cm above the soil surface</tissue>
    </source>
</reference>
<name>A0A0A9C2K1_ARUDO</name>
<evidence type="ECO:0000313" key="1">
    <source>
        <dbReference type="EMBL" id="JAD68668.1"/>
    </source>
</evidence>
<protein>
    <submittedName>
        <fullName evidence="1">Uncharacterized protein</fullName>
    </submittedName>
</protein>
<dbReference type="EMBL" id="GBRH01229227">
    <property type="protein sequence ID" value="JAD68668.1"/>
    <property type="molecule type" value="Transcribed_RNA"/>
</dbReference>
<reference evidence="1" key="1">
    <citation type="submission" date="2014-09" db="EMBL/GenBank/DDBJ databases">
        <authorList>
            <person name="Magalhaes I.L.F."/>
            <person name="Oliveira U."/>
            <person name="Santos F.R."/>
            <person name="Vidigal T.H.D.A."/>
            <person name="Brescovit A.D."/>
            <person name="Santos A.J."/>
        </authorList>
    </citation>
    <scope>NUCLEOTIDE SEQUENCE</scope>
    <source>
        <tissue evidence="1">Shoot tissue taken approximately 20 cm above the soil surface</tissue>
    </source>
</reference>